<evidence type="ECO:0008006" key="3">
    <source>
        <dbReference type="Google" id="ProtNLM"/>
    </source>
</evidence>
<gene>
    <name evidence="1" type="ORF">GCM10010993_34420</name>
</gene>
<evidence type="ECO:0000313" key="1">
    <source>
        <dbReference type="EMBL" id="GGC53102.1"/>
    </source>
</evidence>
<keyword evidence="2" id="KW-1185">Reference proteome</keyword>
<organism evidence="1 2">
    <name type="scientific">Belliella aquatica</name>
    <dbReference type="NCBI Taxonomy" id="1323734"/>
    <lineage>
        <taxon>Bacteria</taxon>
        <taxon>Pseudomonadati</taxon>
        <taxon>Bacteroidota</taxon>
        <taxon>Cytophagia</taxon>
        <taxon>Cytophagales</taxon>
        <taxon>Cyclobacteriaceae</taxon>
        <taxon>Belliella</taxon>
    </lineage>
</organism>
<evidence type="ECO:0000313" key="2">
    <source>
        <dbReference type="Proteomes" id="UP000635885"/>
    </source>
</evidence>
<proteinExistence type="predicted"/>
<reference evidence="2" key="1">
    <citation type="journal article" date="2019" name="Int. J. Syst. Evol. Microbiol.">
        <title>The Global Catalogue of Microorganisms (GCM) 10K type strain sequencing project: providing services to taxonomists for standard genome sequencing and annotation.</title>
        <authorList>
            <consortium name="The Broad Institute Genomics Platform"/>
            <consortium name="The Broad Institute Genome Sequencing Center for Infectious Disease"/>
            <person name="Wu L."/>
            <person name="Ma J."/>
        </authorList>
    </citation>
    <scope>NUCLEOTIDE SEQUENCE [LARGE SCALE GENOMIC DNA]</scope>
    <source>
        <strain evidence="2">CGMCC 1.12479</strain>
    </source>
</reference>
<accession>A0ABQ1N426</accession>
<dbReference type="EMBL" id="BMFD01000020">
    <property type="protein sequence ID" value="GGC53102.1"/>
    <property type="molecule type" value="Genomic_DNA"/>
</dbReference>
<dbReference type="Proteomes" id="UP000635885">
    <property type="component" value="Unassembled WGS sequence"/>
</dbReference>
<protein>
    <recommendedName>
        <fullName evidence="3">SIR2-like domain-containing protein</fullName>
    </recommendedName>
</protein>
<sequence length="284" mass="32251">MNWPKALTAELASRRCIVFLGSGASAGSISADGHKSPTTWHKFLDDLKGKMTSGDKVLIDKFISEQRFLDAAEVILHHVPQADFSAYIREELVRPKYKPSPIHQSVLEIDPKVVVTTNYDDIYDNFCRQGEAIDGYNICRYYEDHLVSDLRSPVRLILKAHGCVSNPSKIVLSRSQYFKEKQEHGNFFKVLESLFLTHTILFLGYSLNDPDIQLILENSNIAAKSAHPHYIAVGNHMDPILKESYKRTYNLEFVEFPIGDFNALNKGISSLKDEVLSYRATYAY</sequence>
<dbReference type="Pfam" id="PF13289">
    <property type="entry name" value="SIR2_2"/>
    <property type="match status" value="1"/>
</dbReference>
<dbReference type="RefSeq" id="WP_188444349.1">
    <property type="nucleotide sequence ID" value="NZ_BMFD01000020.1"/>
</dbReference>
<dbReference type="SUPFAM" id="SSF52467">
    <property type="entry name" value="DHS-like NAD/FAD-binding domain"/>
    <property type="match status" value="1"/>
</dbReference>
<dbReference type="InterPro" id="IPR029035">
    <property type="entry name" value="DHS-like_NAD/FAD-binding_dom"/>
</dbReference>
<comment type="caution">
    <text evidence="1">The sequence shown here is derived from an EMBL/GenBank/DDBJ whole genome shotgun (WGS) entry which is preliminary data.</text>
</comment>
<name>A0ABQ1N426_9BACT</name>